<reference evidence="1 2" key="1">
    <citation type="submission" date="2022-09" db="EMBL/GenBank/DDBJ databases">
        <title>Intensive care unit water sources are persistently colonized with multi-drug resistant bacteria and are the site of extensive horizontal gene transfer of antibiotic resistance genes.</title>
        <authorList>
            <person name="Diorio-Toth L."/>
        </authorList>
    </citation>
    <scope>NUCLEOTIDE SEQUENCE [LARGE SCALE GENOMIC DNA]</scope>
    <source>
        <strain evidence="1 2">GD03901</strain>
    </source>
</reference>
<comment type="caution">
    <text evidence="1">The sequence shown here is derived from an EMBL/GenBank/DDBJ whole genome shotgun (WGS) entry which is preliminary data.</text>
</comment>
<sequence>MSDQTIHDDTEITYFIDESGNTGDLVLGGDTLSYGGQPYFGLGCIGIKDLTQFEADISALKVKHRIQATDLKSTKIYKNKPTFILDLIKLIASKKIPFFIELVEKKFFAATNLAYYLVWPPYFSGPGSQQVDYIRTVFAQILTKEAPNEVFTAYFKACQSQSKEDLLRAFECILEFARSGSTPQHAAMAESILETMDDFQVMLTQESSEEKAVRRFLPMPDPGKKGKEVWILPNYSSLTNIYARINHAHDGQIKRVKLVHDVQTQFDDILFSAKKAAEDATPEREVSPIANYQFLQQAELSIARSEDSVGVQAADILIGFIVRYAQDRLVYKVEPAPDLSTAFHLMADAEDEAKGYGVNYVWCHNTLAVPA</sequence>
<organism evidence="1 2">
    <name type="scientific">Pseudomonas juntendi</name>
    <dbReference type="NCBI Taxonomy" id="2666183"/>
    <lineage>
        <taxon>Bacteria</taxon>
        <taxon>Pseudomonadati</taxon>
        <taxon>Pseudomonadota</taxon>
        <taxon>Gammaproteobacteria</taxon>
        <taxon>Pseudomonadales</taxon>
        <taxon>Pseudomonadaceae</taxon>
        <taxon>Pseudomonas</taxon>
    </lineage>
</organism>
<proteinExistence type="predicted"/>
<name>A0ABD4YC40_9PSED</name>
<evidence type="ECO:0000313" key="1">
    <source>
        <dbReference type="EMBL" id="MDH0757044.1"/>
    </source>
</evidence>
<dbReference type="Proteomes" id="UP001160152">
    <property type="component" value="Unassembled WGS sequence"/>
</dbReference>
<dbReference type="AlphaFoldDB" id="A0ABD4YC40"/>
<dbReference type="EMBL" id="JAOCBV010000001">
    <property type="protein sequence ID" value="MDH0757044.1"/>
    <property type="molecule type" value="Genomic_DNA"/>
</dbReference>
<dbReference type="RefSeq" id="WP_158622679.1">
    <property type="nucleotide sequence ID" value="NZ_JAOCBV010000001.1"/>
</dbReference>
<accession>A0ABD4YC40</accession>
<protein>
    <submittedName>
        <fullName evidence="1">DUF3800 domain-containing protein</fullName>
    </submittedName>
</protein>
<gene>
    <name evidence="1" type="ORF">N5C70_09975</name>
</gene>
<evidence type="ECO:0000313" key="2">
    <source>
        <dbReference type="Proteomes" id="UP001160152"/>
    </source>
</evidence>
<dbReference type="InterPro" id="IPR024524">
    <property type="entry name" value="DUF3800"/>
</dbReference>
<dbReference type="Pfam" id="PF12686">
    <property type="entry name" value="DUF3800"/>
    <property type="match status" value="1"/>
</dbReference>